<name>A0A1B6E545_9HEMI</name>
<feature type="compositionally biased region" description="Gly residues" evidence="5">
    <location>
        <begin position="100"/>
        <end position="116"/>
    </location>
</feature>
<dbReference type="InterPro" id="IPR012975">
    <property type="entry name" value="NOPS"/>
</dbReference>
<reference evidence="8" key="1">
    <citation type="submission" date="2015-12" db="EMBL/GenBank/DDBJ databases">
        <title>De novo transcriptome assembly of four potential Pierce s Disease insect vectors from Arizona vineyards.</title>
        <authorList>
            <person name="Tassone E.E."/>
        </authorList>
    </citation>
    <scope>NUCLEOTIDE SEQUENCE</scope>
</reference>
<evidence type="ECO:0000256" key="4">
    <source>
        <dbReference type="SAM" id="Coils"/>
    </source>
</evidence>
<evidence type="ECO:0000256" key="5">
    <source>
        <dbReference type="SAM" id="MobiDB-lite"/>
    </source>
</evidence>
<gene>
    <name evidence="8" type="ORF">g.28056</name>
</gene>
<sequence length="559" mass="64234">MAAASVEAPKVEPREANGPQPNPTPNQNNTGHGGRGGRGGRGGGNQINRQGRFQNSPGGRRDEIRGREGQQWNLPDVKPEVGQMEEVNSGSGQQNYQRGNQGGRGRGFRGGGAGGRDGPRANNEDHRINEKLLNISGPSVDLPPFDTKEKKFAGHCRLYIGNLTNDVSEEEINGLFSTYGETAEVFINKEKNFAFIRMDYRANAEKAKRELNGYVRKGRQLKVRFAPLGAAVKVKNLTPWVSNELLELAFSVFGEVEKAVIIVDERGNSQREGIVEFARKPSAMAALRKCSEGCFFITSSLKPIILEPFEQMDDIDGYPERNLPKKSSEYYKAREVGPRFAAVGSFEFEYGTRWKQLYDLYKQKEDALKREMKMDEDKLEAQMEYARYEHETEILREQLRQREIDRERQKREWEIKERQAEEQRRADEDMMRRQQEDMQMRMLHQEDEMRRRQQENSLFMQDQGMRQSLPQYETGGVPDPAVVRDYDSVIAGGAGPLPGITYKWLSPLCNWFVNLNTFLFETPLVLLYLNWFMKLIEFSILWIYLMKAKNKFRILREAG</sequence>
<feature type="domain" description="RRM" evidence="7">
    <location>
        <begin position="230"/>
        <end position="311"/>
    </location>
</feature>
<evidence type="ECO:0000256" key="3">
    <source>
        <dbReference type="PROSITE-ProRule" id="PRU00176"/>
    </source>
</evidence>
<dbReference type="InterPro" id="IPR035979">
    <property type="entry name" value="RBD_domain_sf"/>
</dbReference>
<dbReference type="GO" id="GO:0005634">
    <property type="term" value="C:nucleus"/>
    <property type="evidence" value="ECO:0007669"/>
    <property type="project" value="UniProtKB-ARBA"/>
</dbReference>
<dbReference type="SMART" id="SM00360">
    <property type="entry name" value="RRM"/>
    <property type="match status" value="2"/>
</dbReference>
<protein>
    <recommendedName>
        <fullName evidence="7">RRM domain-containing protein</fullName>
    </recommendedName>
</protein>
<dbReference type="Gene3D" id="6.10.250.1170">
    <property type="match status" value="1"/>
</dbReference>
<accession>A0A1B6E545</accession>
<dbReference type="SUPFAM" id="SSF54928">
    <property type="entry name" value="RNA-binding domain, RBD"/>
    <property type="match status" value="1"/>
</dbReference>
<evidence type="ECO:0000259" key="7">
    <source>
        <dbReference type="PROSITE" id="PS50102"/>
    </source>
</evidence>
<dbReference type="Pfam" id="PF00076">
    <property type="entry name" value="RRM_1"/>
    <property type="match status" value="2"/>
</dbReference>
<dbReference type="Pfam" id="PF08075">
    <property type="entry name" value="NOPS"/>
    <property type="match status" value="1"/>
</dbReference>
<dbReference type="CDD" id="cd12333">
    <property type="entry name" value="RRM2_p54nrb_like"/>
    <property type="match status" value="1"/>
</dbReference>
<evidence type="ECO:0000313" key="8">
    <source>
        <dbReference type="EMBL" id="JAS33027.1"/>
    </source>
</evidence>
<dbReference type="EMBL" id="GEDC01004271">
    <property type="protein sequence ID" value="JAS33027.1"/>
    <property type="molecule type" value="Transcribed_RNA"/>
</dbReference>
<keyword evidence="6" id="KW-1133">Transmembrane helix</keyword>
<dbReference type="PANTHER" id="PTHR23189">
    <property type="entry name" value="RNA RECOGNITION MOTIF-CONTAINING"/>
    <property type="match status" value="1"/>
</dbReference>
<evidence type="ECO:0000256" key="1">
    <source>
        <dbReference type="ARBA" id="ARBA00022737"/>
    </source>
</evidence>
<dbReference type="InterPro" id="IPR000504">
    <property type="entry name" value="RRM_dom"/>
</dbReference>
<keyword evidence="4" id="KW-0175">Coiled coil</keyword>
<dbReference type="PROSITE" id="PS50102">
    <property type="entry name" value="RRM"/>
    <property type="match status" value="2"/>
</dbReference>
<feature type="compositionally biased region" description="Basic and acidic residues" evidence="5">
    <location>
        <begin position="59"/>
        <end position="68"/>
    </location>
</feature>
<dbReference type="CDD" id="cd12945">
    <property type="entry name" value="NOPS_NONA_like"/>
    <property type="match status" value="1"/>
</dbReference>
<dbReference type="FunFam" id="3.30.70.330:FF:000043">
    <property type="entry name" value="paraspeckle component 1 isoform X1"/>
    <property type="match status" value="1"/>
</dbReference>
<keyword evidence="6" id="KW-0472">Membrane</keyword>
<keyword evidence="1" id="KW-0677">Repeat</keyword>
<dbReference type="CDD" id="cd12332">
    <property type="entry name" value="RRM1_p54nrb_like"/>
    <property type="match status" value="1"/>
</dbReference>
<feature type="domain" description="RRM" evidence="7">
    <location>
        <begin position="156"/>
        <end position="228"/>
    </location>
</feature>
<feature type="coiled-coil region" evidence="4">
    <location>
        <begin position="358"/>
        <end position="437"/>
    </location>
</feature>
<dbReference type="Gene3D" id="3.30.70.330">
    <property type="match status" value="2"/>
</dbReference>
<feature type="transmembrane region" description="Helical" evidence="6">
    <location>
        <begin position="525"/>
        <end position="546"/>
    </location>
</feature>
<dbReference type="AlphaFoldDB" id="A0A1B6E545"/>
<evidence type="ECO:0000256" key="6">
    <source>
        <dbReference type="SAM" id="Phobius"/>
    </source>
</evidence>
<keyword evidence="6" id="KW-0812">Transmembrane</keyword>
<feature type="region of interest" description="Disordered" evidence="5">
    <location>
        <begin position="1"/>
        <end position="124"/>
    </location>
</feature>
<dbReference type="GO" id="GO:0003723">
    <property type="term" value="F:RNA binding"/>
    <property type="evidence" value="ECO:0007669"/>
    <property type="project" value="UniProtKB-UniRule"/>
</dbReference>
<feature type="compositionally biased region" description="Low complexity" evidence="5">
    <location>
        <begin position="46"/>
        <end position="55"/>
    </location>
</feature>
<organism evidence="8">
    <name type="scientific">Clastoptera arizonana</name>
    <name type="common">Arizona spittle bug</name>
    <dbReference type="NCBI Taxonomy" id="38151"/>
    <lineage>
        <taxon>Eukaryota</taxon>
        <taxon>Metazoa</taxon>
        <taxon>Ecdysozoa</taxon>
        <taxon>Arthropoda</taxon>
        <taxon>Hexapoda</taxon>
        <taxon>Insecta</taxon>
        <taxon>Pterygota</taxon>
        <taxon>Neoptera</taxon>
        <taxon>Paraneoptera</taxon>
        <taxon>Hemiptera</taxon>
        <taxon>Auchenorrhyncha</taxon>
        <taxon>Cercopoidea</taxon>
        <taxon>Clastopteridae</taxon>
        <taxon>Clastoptera</taxon>
    </lineage>
</organism>
<dbReference type="InterPro" id="IPR012677">
    <property type="entry name" value="Nucleotide-bd_a/b_plait_sf"/>
</dbReference>
<evidence type="ECO:0000256" key="2">
    <source>
        <dbReference type="ARBA" id="ARBA00022884"/>
    </source>
</evidence>
<proteinExistence type="predicted"/>
<feature type="compositionally biased region" description="Low complexity" evidence="5">
    <location>
        <begin position="90"/>
        <end position="99"/>
    </location>
</feature>
<keyword evidence="2 3" id="KW-0694">RNA-binding</keyword>
<feature type="compositionally biased region" description="Gly residues" evidence="5">
    <location>
        <begin position="31"/>
        <end position="45"/>
    </location>
</feature>
<dbReference type="FunFam" id="3.30.70.330:FF:000513">
    <property type="entry name" value="Splicing factor, proline-and glutamine-rich"/>
    <property type="match status" value="1"/>
</dbReference>